<organism evidence="3">
    <name type="scientific">marine sediment metagenome</name>
    <dbReference type="NCBI Taxonomy" id="412755"/>
    <lineage>
        <taxon>unclassified sequences</taxon>
        <taxon>metagenomes</taxon>
        <taxon>ecological metagenomes</taxon>
    </lineage>
</organism>
<feature type="coiled-coil region" evidence="1">
    <location>
        <begin position="60"/>
        <end position="108"/>
    </location>
</feature>
<keyword evidence="2" id="KW-0812">Transmembrane</keyword>
<sequence length="206" mass="23249">MKKIYIPIIVIGSVIVTFGSQLAVIRVGGKGRFAEMPVIGDAFKVVKESEEVVEIDNERFKEVDQMIETLKGQIAEYEALQEESMQTNERLKREIGKQQSKITDLNDKMANILLVVETRQKEAIKTTARKYEKTNPKVVAGILKETREARECAEILLFMNDRQAAKVIEAYAAMGNDETARKDNAKRIAEIMKLMQKIVVADDEGV</sequence>
<dbReference type="EMBL" id="BARU01017614">
    <property type="protein sequence ID" value="GAH61385.1"/>
    <property type="molecule type" value="Genomic_DNA"/>
</dbReference>
<keyword evidence="1" id="KW-0175">Coiled coil</keyword>
<feature type="transmembrane region" description="Helical" evidence="2">
    <location>
        <begin position="6"/>
        <end position="27"/>
    </location>
</feature>
<accession>X1HWC9</accession>
<name>X1HWC9_9ZZZZ</name>
<dbReference type="AlphaFoldDB" id="X1HWC9"/>
<keyword evidence="2" id="KW-0472">Membrane</keyword>
<protein>
    <recommendedName>
        <fullName evidence="4">Magnesium transporter MgtE intracellular domain-containing protein</fullName>
    </recommendedName>
</protein>
<evidence type="ECO:0000256" key="1">
    <source>
        <dbReference type="SAM" id="Coils"/>
    </source>
</evidence>
<evidence type="ECO:0000313" key="3">
    <source>
        <dbReference type="EMBL" id="GAH61385.1"/>
    </source>
</evidence>
<evidence type="ECO:0000256" key="2">
    <source>
        <dbReference type="SAM" id="Phobius"/>
    </source>
</evidence>
<evidence type="ECO:0008006" key="4">
    <source>
        <dbReference type="Google" id="ProtNLM"/>
    </source>
</evidence>
<comment type="caution">
    <text evidence="3">The sequence shown here is derived from an EMBL/GenBank/DDBJ whole genome shotgun (WGS) entry which is preliminary data.</text>
</comment>
<proteinExistence type="predicted"/>
<keyword evidence="2" id="KW-1133">Transmembrane helix</keyword>
<reference evidence="3" key="1">
    <citation type="journal article" date="2014" name="Front. Microbiol.">
        <title>High frequency of phylogenetically diverse reductive dehalogenase-homologous genes in deep subseafloor sedimentary metagenomes.</title>
        <authorList>
            <person name="Kawai M."/>
            <person name="Futagami T."/>
            <person name="Toyoda A."/>
            <person name="Takaki Y."/>
            <person name="Nishi S."/>
            <person name="Hori S."/>
            <person name="Arai W."/>
            <person name="Tsubouchi T."/>
            <person name="Morono Y."/>
            <person name="Uchiyama I."/>
            <person name="Ito T."/>
            <person name="Fujiyama A."/>
            <person name="Inagaki F."/>
            <person name="Takami H."/>
        </authorList>
    </citation>
    <scope>NUCLEOTIDE SEQUENCE</scope>
    <source>
        <strain evidence="3">Expedition CK06-06</strain>
    </source>
</reference>
<gene>
    <name evidence="3" type="ORF">S03H2_29204</name>
</gene>